<evidence type="ECO:0000313" key="1">
    <source>
        <dbReference type="EMBL" id="QZP39437.1"/>
    </source>
</evidence>
<name>A0A8T8WHX2_9EURY</name>
<reference evidence="1 2" key="1">
    <citation type="journal article" date="2021" name="Int. J. Syst. Evol. Microbiol.">
        <title>Halobaculum halophilum sp. nov. and Halobaculum salinum sp. nov., isolated from salt lake and saline soil.</title>
        <authorList>
            <person name="Cui H.L."/>
            <person name="Shi X.W."/>
            <person name="Yin X.M."/>
            <person name="Yang X.Y."/>
            <person name="Hou J."/>
            <person name="Zhu L."/>
        </authorList>
    </citation>
    <scope>NUCLEOTIDE SEQUENCE [LARGE SCALE GENOMIC DNA]</scope>
    <source>
        <strain evidence="1 2">NBRC 109044</strain>
    </source>
</reference>
<organism evidence="1 2">
    <name type="scientific">Halobaculum magnesiiphilum</name>
    <dbReference type="NCBI Taxonomy" id="1017351"/>
    <lineage>
        <taxon>Archaea</taxon>
        <taxon>Methanobacteriati</taxon>
        <taxon>Methanobacteriota</taxon>
        <taxon>Stenosarchaea group</taxon>
        <taxon>Halobacteria</taxon>
        <taxon>Halobacteriales</taxon>
        <taxon>Haloferacaceae</taxon>
        <taxon>Halobaculum</taxon>
    </lineage>
</organism>
<proteinExistence type="predicted"/>
<dbReference type="AlphaFoldDB" id="A0A8T8WHX2"/>
<gene>
    <name evidence="1" type="ORF">K6T50_17785</name>
</gene>
<dbReference type="Proteomes" id="UP000826254">
    <property type="component" value="Plasmid unnamed2"/>
</dbReference>
<sequence>MTDVPPSQLSQPIVGQPVPILIEEFEERFDLVESRTDGHGTTVRVRLDEAVLVELREVNVVHRQLEGVASRVVLQ</sequence>
<keyword evidence="2" id="KW-1185">Reference proteome</keyword>
<dbReference type="KEGG" id="hmp:K6T50_17785"/>
<protein>
    <submittedName>
        <fullName evidence="1">Uncharacterized protein</fullName>
    </submittedName>
</protein>
<dbReference type="EMBL" id="CP081960">
    <property type="protein sequence ID" value="QZP39437.1"/>
    <property type="molecule type" value="Genomic_DNA"/>
</dbReference>
<geneLocation type="plasmid" evidence="1 2">
    <name>unnamed2</name>
</geneLocation>
<keyword evidence="1" id="KW-0614">Plasmid</keyword>
<evidence type="ECO:0000313" key="2">
    <source>
        <dbReference type="Proteomes" id="UP000826254"/>
    </source>
</evidence>
<accession>A0A8T8WHX2</accession>